<dbReference type="CDD" id="cd00085">
    <property type="entry name" value="HNHc"/>
    <property type="match status" value="1"/>
</dbReference>
<name>A0A1V9FDL9_9BACT</name>
<protein>
    <recommendedName>
        <fullName evidence="3">HNH nuclease domain-containing protein</fullName>
    </recommendedName>
</protein>
<keyword evidence="2" id="KW-1185">Reference proteome</keyword>
<gene>
    <name evidence="1" type="ORF">A4R26_04630</name>
</gene>
<dbReference type="Proteomes" id="UP000192276">
    <property type="component" value="Unassembled WGS sequence"/>
</dbReference>
<dbReference type="EMBL" id="LWBP01000199">
    <property type="protein sequence ID" value="OQP56450.1"/>
    <property type="molecule type" value="Genomic_DNA"/>
</dbReference>
<comment type="caution">
    <text evidence="1">The sequence shown here is derived from an EMBL/GenBank/DDBJ whole genome shotgun (WGS) entry which is preliminary data.</text>
</comment>
<accession>A0A1V9FDL9</accession>
<dbReference type="AlphaFoldDB" id="A0A1V9FDL9"/>
<dbReference type="InterPro" id="IPR003615">
    <property type="entry name" value="HNH_nuc"/>
</dbReference>
<organism evidence="1 2">
    <name type="scientific">Niastella populi</name>
    <dbReference type="NCBI Taxonomy" id="550983"/>
    <lineage>
        <taxon>Bacteria</taxon>
        <taxon>Pseudomonadati</taxon>
        <taxon>Bacteroidota</taxon>
        <taxon>Chitinophagia</taxon>
        <taxon>Chitinophagales</taxon>
        <taxon>Chitinophagaceae</taxon>
        <taxon>Niastella</taxon>
    </lineage>
</organism>
<evidence type="ECO:0008006" key="3">
    <source>
        <dbReference type="Google" id="ProtNLM"/>
    </source>
</evidence>
<proteinExistence type="predicted"/>
<evidence type="ECO:0000313" key="1">
    <source>
        <dbReference type="EMBL" id="OQP56450.1"/>
    </source>
</evidence>
<evidence type="ECO:0000313" key="2">
    <source>
        <dbReference type="Proteomes" id="UP000192276"/>
    </source>
</evidence>
<reference evidence="2" key="1">
    <citation type="submission" date="2016-04" db="EMBL/GenBank/DDBJ databases">
        <authorList>
            <person name="Chen L."/>
            <person name="Zhuang W."/>
            <person name="Wang G."/>
        </authorList>
    </citation>
    <scope>NUCLEOTIDE SEQUENCE [LARGE SCALE GENOMIC DNA]</scope>
    <source>
        <strain evidence="2">208</strain>
    </source>
</reference>
<dbReference type="OrthoDB" id="8440659at2"/>
<dbReference type="RefSeq" id="WP_081168550.1">
    <property type="nucleotide sequence ID" value="NZ_LWBP01000199.1"/>
</dbReference>
<sequence>MTKKPSFNKKIRTPIPKLRKVLAELQQEINSLCPLCFSEEVGVFELHHIDENPAHNEKNNLLLVCPTCHAKIDKKIVSMEMVRNAKTMALNRNSQIEFVSAIIDEEQCRWYQKNERCFYKGEPGKPEIPVIGFTLINHSPKTVVMKTIRMFAKHLPSGLSGIPHASALKSAVKYRLCITKLGEKLYPLRSPLQIPAGLAAKFDTEIYCKMVGDLDIAPVGRYVLYLSFYFNGNNILTAPPVFLNCSGENEPLMIMRNIG</sequence>
<dbReference type="STRING" id="550983.A4R26_04630"/>